<comment type="caution">
    <text evidence="1">The sequence shown here is derived from an EMBL/GenBank/DDBJ whole genome shotgun (WGS) entry which is preliminary data.</text>
</comment>
<evidence type="ECO:0000313" key="1">
    <source>
        <dbReference type="EMBL" id="MBB5068315.1"/>
    </source>
</evidence>
<dbReference type="RefSeq" id="WP_184478021.1">
    <property type="nucleotide sequence ID" value="NZ_JACHIV010000001.1"/>
</dbReference>
<organism evidence="1 2">
    <name type="scientific">Saccharopolyspora gloriosae</name>
    <dbReference type="NCBI Taxonomy" id="455344"/>
    <lineage>
        <taxon>Bacteria</taxon>
        <taxon>Bacillati</taxon>
        <taxon>Actinomycetota</taxon>
        <taxon>Actinomycetes</taxon>
        <taxon>Pseudonocardiales</taxon>
        <taxon>Pseudonocardiaceae</taxon>
        <taxon>Saccharopolyspora</taxon>
    </lineage>
</organism>
<gene>
    <name evidence="1" type="ORF">BJ969_001403</name>
</gene>
<dbReference type="AlphaFoldDB" id="A0A840NDX9"/>
<protein>
    <recommendedName>
        <fullName evidence="3">Zinc finger protein</fullName>
    </recommendedName>
</protein>
<dbReference type="Pfam" id="PF16827">
    <property type="entry name" value="zf-HC3"/>
    <property type="match status" value="1"/>
</dbReference>
<keyword evidence="2" id="KW-1185">Reference proteome</keyword>
<proteinExistence type="predicted"/>
<dbReference type="Proteomes" id="UP000580474">
    <property type="component" value="Unassembled WGS sequence"/>
</dbReference>
<accession>A0A840NDX9</accession>
<dbReference type="EMBL" id="JACHIV010000001">
    <property type="protein sequence ID" value="MBB5068315.1"/>
    <property type="molecule type" value="Genomic_DNA"/>
</dbReference>
<reference evidence="1 2" key="1">
    <citation type="submission" date="2020-08" db="EMBL/GenBank/DDBJ databases">
        <title>Sequencing the genomes of 1000 actinobacteria strains.</title>
        <authorList>
            <person name="Klenk H.-P."/>
        </authorList>
    </citation>
    <scope>NUCLEOTIDE SEQUENCE [LARGE SCALE GENOMIC DNA]</scope>
    <source>
        <strain evidence="1 2">DSM 45582</strain>
    </source>
</reference>
<sequence>MRRVYSGDGPVAYWRPVDGARHAMLPTERPHPGQQRKSLCGEDITITKASPEDWLAPTCAACWDAARTRRDVAAAQRNAPAVRPRTK</sequence>
<evidence type="ECO:0008006" key="3">
    <source>
        <dbReference type="Google" id="ProtNLM"/>
    </source>
</evidence>
<dbReference type="InterPro" id="IPR031795">
    <property type="entry name" value="Zf-HC3"/>
</dbReference>
<name>A0A840NDX9_9PSEU</name>
<dbReference type="Gene3D" id="2.30.30.990">
    <property type="entry name" value="Malonyl-[acyl-carrier protein] O-methyltransferase, zinc-finger motif"/>
    <property type="match status" value="1"/>
</dbReference>
<evidence type="ECO:0000313" key="2">
    <source>
        <dbReference type="Proteomes" id="UP000580474"/>
    </source>
</evidence>